<comment type="function">
    <text evidence="6">Bidirectionally degrades single-stranded DNA into large acid-insoluble oligonucleotides, which are then degraded further into small acid-soluble oligonucleotides.</text>
</comment>
<comment type="subcellular location">
    <subcellularLocation>
        <location evidence="6">Cytoplasm</location>
    </subcellularLocation>
</comment>
<comment type="similarity">
    <text evidence="1 6">Belongs to the XseB family.</text>
</comment>
<comment type="caution">
    <text evidence="7">The sequence shown here is derived from an EMBL/GenBank/DDBJ whole genome shotgun (WGS) entry which is preliminary data.</text>
</comment>
<evidence type="ECO:0000256" key="5">
    <source>
        <dbReference type="ARBA" id="ARBA00022839"/>
    </source>
</evidence>
<organism evidence="7 8">
    <name type="scientific">Natronocella acetinitrilica</name>
    <dbReference type="NCBI Taxonomy" id="414046"/>
    <lineage>
        <taxon>Bacteria</taxon>
        <taxon>Pseudomonadati</taxon>
        <taxon>Pseudomonadota</taxon>
        <taxon>Gammaproteobacteria</taxon>
        <taxon>Chromatiales</taxon>
        <taxon>Ectothiorhodospiraceae</taxon>
        <taxon>Natronocella</taxon>
    </lineage>
</organism>
<keyword evidence="5 6" id="KW-0269">Exonuclease</keyword>
<reference evidence="7" key="1">
    <citation type="submission" date="2022-03" db="EMBL/GenBank/DDBJ databases">
        <title>Genomic Encyclopedia of Type Strains, Phase III (KMG-III): the genomes of soil and plant-associated and newly described type strains.</title>
        <authorList>
            <person name="Whitman W."/>
        </authorList>
    </citation>
    <scope>NUCLEOTIDE SEQUENCE</scope>
    <source>
        <strain evidence="7">ANL 6-2</strain>
    </source>
</reference>
<evidence type="ECO:0000256" key="3">
    <source>
        <dbReference type="ARBA" id="ARBA00022722"/>
    </source>
</evidence>
<dbReference type="NCBIfam" id="TIGR01280">
    <property type="entry name" value="xseB"/>
    <property type="match status" value="1"/>
</dbReference>
<dbReference type="InterPro" id="IPR037004">
    <property type="entry name" value="Exonuc_VII_ssu_sf"/>
</dbReference>
<dbReference type="PANTHER" id="PTHR34137">
    <property type="entry name" value="EXODEOXYRIBONUCLEASE 7 SMALL SUBUNIT"/>
    <property type="match status" value="1"/>
</dbReference>
<dbReference type="GO" id="GO:0005829">
    <property type="term" value="C:cytosol"/>
    <property type="evidence" value="ECO:0007669"/>
    <property type="project" value="TreeGrafter"/>
</dbReference>
<evidence type="ECO:0000313" key="8">
    <source>
        <dbReference type="Proteomes" id="UP001205843"/>
    </source>
</evidence>
<keyword evidence="8" id="KW-1185">Reference proteome</keyword>
<dbReference type="HAMAP" id="MF_00337">
    <property type="entry name" value="Exonuc_7_S"/>
    <property type="match status" value="1"/>
</dbReference>
<dbReference type="PANTHER" id="PTHR34137:SF1">
    <property type="entry name" value="EXODEOXYRIBONUCLEASE 7 SMALL SUBUNIT"/>
    <property type="match status" value="1"/>
</dbReference>
<dbReference type="EC" id="3.1.11.6" evidence="6"/>
<dbReference type="SUPFAM" id="SSF116842">
    <property type="entry name" value="XseB-like"/>
    <property type="match status" value="1"/>
</dbReference>
<dbReference type="NCBIfam" id="NF002140">
    <property type="entry name" value="PRK00977.1-4"/>
    <property type="match status" value="1"/>
</dbReference>
<comment type="subunit">
    <text evidence="6">Heterooligomer composed of large and small subunits.</text>
</comment>
<dbReference type="GO" id="GO:0006308">
    <property type="term" value="P:DNA catabolic process"/>
    <property type="evidence" value="ECO:0007669"/>
    <property type="project" value="UniProtKB-UniRule"/>
</dbReference>
<dbReference type="Proteomes" id="UP001205843">
    <property type="component" value="Unassembled WGS sequence"/>
</dbReference>
<keyword evidence="2 6" id="KW-0963">Cytoplasm</keyword>
<comment type="catalytic activity">
    <reaction evidence="6">
        <text>Exonucleolytic cleavage in either 5'- to 3'- or 3'- to 5'-direction to yield nucleoside 5'-phosphates.</text>
        <dbReference type="EC" id="3.1.11.6"/>
    </reaction>
</comment>
<dbReference type="GO" id="GO:0009318">
    <property type="term" value="C:exodeoxyribonuclease VII complex"/>
    <property type="evidence" value="ECO:0007669"/>
    <property type="project" value="UniProtKB-UniRule"/>
</dbReference>
<name>A0AAE3G1K4_9GAMM</name>
<sequence length="83" mass="9307">MAETAKEPLAFEQALKELESLVERMEQGELTLEESLRSFERGVELTRLCQRALKDAEQKVEILTTEGGGEPGVEDFEPEKPDA</sequence>
<evidence type="ECO:0000256" key="6">
    <source>
        <dbReference type="HAMAP-Rule" id="MF_00337"/>
    </source>
</evidence>
<evidence type="ECO:0000256" key="1">
    <source>
        <dbReference type="ARBA" id="ARBA00009998"/>
    </source>
</evidence>
<dbReference type="GO" id="GO:0008855">
    <property type="term" value="F:exodeoxyribonuclease VII activity"/>
    <property type="evidence" value="ECO:0007669"/>
    <property type="project" value="UniProtKB-UniRule"/>
</dbReference>
<proteinExistence type="inferred from homology"/>
<dbReference type="NCBIfam" id="NF002139">
    <property type="entry name" value="PRK00977.1-3"/>
    <property type="match status" value="1"/>
</dbReference>
<accession>A0AAE3G1K4</accession>
<dbReference type="Gene3D" id="1.10.287.1040">
    <property type="entry name" value="Exonuclease VII, small subunit"/>
    <property type="match status" value="1"/>
</dbReference>
<evidence type="ECO:0000256" key="2">
    <source>
        <dbReference type="ARBA" id="ARBA00022490"/>
    </source>
</evidence>
<dbReference type="EMBL" id="JALJXV010000002">
    <property type="protein sequence ID" value="MCP1673742.1"/>
    <property type="molecule type" value="Genomic_DNA"/>
</dbReference>
<evidence type="ECO:0000313" key="7">
    <source>
        <dbReference type="EMBL" id="MCP1673742.1"/>
    </source>
</evidence>
<protein>
    <recommendedName>
        <fullName evidence="6">Exodeoxyribonuclease 7 small subunit</fullName>
        <ecNumber evidence="6">3.1.11.6</ecNumber>
    </recommendedName>
    <alternativeName>
        <fullName evidence="6">Exodeoxyribonuclease VII small subunit</fullName>
        <shortName evidence="6">Exonuclease VII small subunit</shortName>
    </alternativeName>
</protein>
<gene>
    <name evidence="6" type="primary">xseB</name>
    <name evidence="7" type="ORF">J2T57_000841</name>
</gene>
<keyword evidence="3 6" id="KW-0540">Nuclease</keyword>
<evidence type="ECO:0000256" key="4">
    <source>
        <dbReference type="ARBA" id="ARBA00022801"/>
    </source>
</evidence>
<dbReference type="RefSeq" id="WP_253474688.1">
    <property type="nucleotide sequence ID" value="NZ_JALJXV010000002.1"/>
</dbReference>
<dbReference type="AlphaFoldDB" id="A0AAE3G1K4"/>
<dbReference type="Pfam" id="PF02609">
    <property type="entry name" value="Exonuc_VII_S"/>
    <property type="match status" value="1"/>
</dbReference>
<dbReference type="InterPro" id="IPR003761">
    <property type="entry name" value="Exonuc_VII_S"/>
</dbReference>
<keyword evidence="4 6" id="KW-0378">Hydrolase</keyword>